<dbReference type="eggNOG" id="ENOG502SIC9">
    <property type="taxonomic scope" value="Eukaryota"/>
</dbReference>
<gene>
    <name evidence="1" type="ORF">SMAC_09422</name>
</gene>
<dbReference type="InParanoid" id="F7WBZ8"/>
<evidence type="ECO:0000313" key="1">
    <source>
        <dbReference type="EMBL" id="CCC14523.1"/>
    </source>
</evidence>
<dbReference type="EMBL" id="CABT02000090">
    <property type="protein sequence ID" value="CCC14523.1"/>
    <property type="molecule type" value="Genomic_DNA"/>
</dbReference>
<dbReference type="OrthoDB" id="4526039at2759"/>
<sequence length="158" mass="17466">MVADWGAYADDSGGIMCSGWSLDTITPSCQEALGFVTADVLGFDASYLEDEVGARDATVDQVGRYSWMVGDGFQEPSTETTYHAAANRTYLVATVFGLSIFKDNVGGLFHVIVLWVQYGYVFQNCSGLIVVTDSEQDYYFHCACIALLHYALHRWYHG</sequence>
<organism evidence="1 2">
    <name type="scientific">Sordaria macrospora (strain ATCC MYA-333 / DSM 997 / K(L3346) / K-hell)</name>
    <dbReference type="NCBI Taxonomy" id="771870"/>
    <lineage>
        <taxon>Eukaryota</taxon>
        <taxon>Fungi</taxon>
        <taxon>Dikarya</taxon>
        <taxon>Ascomycota</taxon>
        <taxon>Pezizomycotina</taxon>
        <taxon>Sordariomycetes</taxon>
        <taxon>Sordariomycetidae</taxon>
        <taxon>Sordariales</taxon>
        <taxon>Sordariaceae</taxon>
        <taxon>Sordaria</taxon>
    </lineage>
</organism>
<keyword evidence="2" id="KW-1185">Reference proteome</keyword>
<dbReference type="VEuPathDB" id="FungiDB:SMAC_09422"/>
<dbReference type="AlphaFoldDB" id="F7WBZ8"/>
<name>F7WBZ8_SORMK</name>
<accession>F7WBZ8</accession>
<comment type="caution">
    <text evidence="1">The sequence shown here is derived from an EMBL/GenBank/DDBJ whole genome shotgun (WGS) entry which is preliminary data.</text>
</comment>
<reference evidence="1 2" key="1">
    <citation type="journal article" date="2010" name="PLoS Genet.">
        <title>De novo assembly of a 40 Mb eukaryotic genome from short sequence reads: Sordaria macrospora, a model organism for fungal morphogenesis.</title>
        <authorList>
            <person name="Nowrousian M."/>
            <person name="Stajich J."/>
            <person name="Chu M."/>
            <person name="Engh I."/>
            <person name="Espagne E."/>
            <person name="Halliday K."/>
            <person name="Kamerewerd J."/>
            <person name="Kempken F."/>
            <person name="Knab B."/>
            <person name="Kuo H.C."/>
            <person name="Osiewacz H.D."/>
            <person name="Poeggeler S."/>
            <person name="Read N."/>
            <person name="Seiler S."/>
            <person name="Smith K."/>
            <person name="Zickler D."/>
            <person name="Kueck U."/>
            <person name="Freitag M."/>
        </authorList>
    </citation>
    <scope>NUCLEOTIDE SEQUENCE [LARGE SCALE GENOMIC DNA]</scope>
    <source>
        <strain evidence="2">ATCC MYA-333 / DSM 997 / K(L3346) / K-hell</strain>
        <tissue evidence="1">Mycelium</tissue>
    </source>
</reference>
<dbReference type="Proteomes" id="UP000001881">
    <property type="component" value="Unassembled WGS sequence"/>
</dbReference>
<protein>
    <submittedName>
        <fullName evidence="1">WGS project CABT00000000 data, contig 2.90</fullName>
    </submittedName>
</protein>
<evidence type="ECO:0000313" key="2">
    <source>
        <dbReference type="Proteomes" id="UP000001881"/>
    </source>
</evidence>
<proteinExistence type="predicted"/>
<dbReference type="HOGENOM" id="CLU_1670479_0_0_1"/>